<evidence type="ECO:0000313" key="1">
    <source>
        <dbReference type="EMBL" id="CZQ96815.1"/>
    </source>
</evidence>
<organism evidence="1 2">
    <name type="scientific">Trichococcus palustris</name>
    <dbReference type="NCBI Taxonomy" id="140314"/>
    <lineage>
        <taxon>Bacteria</taxon>
        <taxon>Bacillati</taxon>
        <taxon>Bacillota</taxon>
        <taxon>Bacilli</taxon>
        <taxon>Lactobacillales</taxon>
        <taxon>Carnobacteriaceae</taxon>
        <taxon>Trichococcus</taxon>
    </lineage>
</organism>
<evidence type="ECO:0000313" key="2">
    <source>
        <dbReference type="Proteomes" id="UP000242754"/>
    </source>
</evidence>
<proteinExistence type="predicted"/>
<gene>
    <name evidence="1" type="ORF">Tpal_2055</name>
</gene>
<dbReference type="EMBL" id="FJNE01000006">
    <property type="protein sequence ID" value="CZQ96815.1"/>
    <property type="molecule type" value="Genomic_DNA"/>
</dbReference>
<sequence>MSDRSDKVFIDSNMIIFAADFQKANVFEWINELYQNIYIHKEVYNELLFPQVKNTVDGLIASGDWILFDPKSATSLSPIEQEIYQQRFNDVKDAFHRMNLQRIALGKRPKTVSNLGEIATIAACLMINAGIICSNDFDIRTVVKTEDYRISLADKDELIKQDSAEDFCIYCLQQNIVSRKLVRNFYKTIIVEDVNRSRKLTQLNERLDEVEG</sequence>
<protein>
    <recommendedName>
        <fullName evidence="3">PIN domain-containing protein</fullName>
    </recommendedName>
</protein>
<reference evidence="1 2" key="1">
    <citation type="submission" date="2016-02" db="EMBL/GenBank/DDBJ databases">
        <authorList>
            <person name="Wen L."/>
            <person name="He K."/>
            <person name="Yang H."/>
        </authorList>
    </citation>
    <scope>NUCLEOTIDE SEQUENCE [LARGE SCALE GENOMIC DNA]</scope>
    <source>
        <strain evidence="1">Trichococcus palustris</strain>
    </source>
</reference>
<dbReference type="AlphaFoldDB" id="A0A143YQV5"/>
<dbReference type="STRING" id="140314.SAMN04488076_10492"/>
<name>A0A143YQV5_9LACT</name>
<dbReference type="Proteomes" id="UP000242754">
    <property type="component" value="Unassembled WGS sequence"/>
</dbReference>
<evidence type="ECO:0008006" key="3">
    <source>
        <dbReference type="Google" id="ProtNLM"/>
    </source>
</evidence>
<accession>A0A143YQV5</accession>
<keyword evidence="2" id="KW-1185">Reference proteome</keyword>